<dbReference type="HOGENOM" id="CLU_2106265_0_0_11"/>
<keyword evidence="2" id="KW-0472">Membrane</keyword>
<evidence type="ECO:0000256" key="1">
    <source>
        <dbReference type="SAM" id="MobiDB-lite"/>
    </source>
</evidence>
<keyword evidence="2" id="KW-1133">Transmembrane helix</keyword>
<gene>
    <name evidence="3" type="ordered locus">MAP_3050c</name>
</gene>
<name>Q73VG4_MYCPA</name>
<dbReference type="Proteomes" id="UP000000580">
    <property type="component" value="Chromosome"/>
</dbReference>
<proteinExistence type="predicted"/>
<dbReference type="KEGG" id="mpa:MAP_3050c"/>
<accession>Q73VG4</accession>
<dbReference type="InterPro" id="IPR008693">
    <property type="entry name" value="MmpS"/>
</dbReference>
<evidence type="ECO:0000313" key="4">
    <source>
        <dbReference type="Proteomes" id="UP000000580"/>
    </source>
</evidence>
<keyword evidence="2" id="KW-0812">Transmembrane</keyword>
<keyword evidence="4" id="KW-1185">Reference proteome</keyword>
<dbReference type="STRING" id="262316.MAP_3050c"/>
<evidence type="ECO:0000256" key="2">
    <source>
        <dbReference type="SAM" id="Phobius"/>
    </source>
</evidence>
<dbReference type="EMBL" id="AE016958">
    <property type="protein sequence ID" value="AAS05598.1"/>
    <property type="molecule type" value="Genomic_DNA"/>
</dbReference>
<dbReference type="Pfam" id="PF05423">
    <property type="entry name" value="Mycobact_memb"/>
    <property type="match status" value="1"/>
</dbReference>
<feature type="transmembrane region" description="Helical" evidence="2">
    <location>
        <begin position="12"/>
        <end position="31"/>
    </location>
</feature>
<reference evidence="3 4" key="1">
    <citation type="journal article" date="2005" name="Proc. Natl. Acad. Sci. U.S.A.">
        <title>The complete genome sequence of Mycobacterium avium subspecies paratuberculosis.</title>
        <authorList>
            <person name="Li L."/>
            <person name="Bannantine J.P."/>
            <person name="Zhang Q."/>
            <person name="Amonsin A."/>
            <person name="May B.J."/>
            <person name="Alt D."/>
            <person name="Banerji N."/>
            <person name="Kanjilal S."/>
            <person name="Kapur V."/>
        </authorList>
    </citation>
    <scope>NUCLEOTIDE SEQUENCE [LARGE SCALE GENOMIC DNA]</scope>
    <source>
        <strain evidence="4">ATCC BAA-968 / K-10</strain>
    </source>
</reference>
<feature type="region of interest" description="Disordered" evidence="1">
    <location>
        <begin position="68"/>
        <end position="115"/>
    </location>
</feature>
<dbReference type="AlphaFoldDB" id="Q73VG4"/>
<evidence type="ECO:0000313" key="3">
    <source>
        <dbReference type="EMBL" id="AAS05598.1"/>
    </source>
</evidence>
<dbReference type="eggNOG" id="ENOG5030WPE">
    <property type="taxonomic scope" value="Bacteria"/>
</dbReference>
<sequence>MKGFSIASLVKRGWMVLVVVVVVGVAGFCVYRLHGIFGSHNNTSAAGGISDQTEPFSPKHITLEVFGNPGGGGDHQLRGHQCPAAAGAQRSPAVVVDHGDDPARGLQQPGGAGQQ</sequence>
<protein>
    <submittedName>
        <fullName evidence="3">Uncharacterized protein</fullName>
    </submittedName>
</protein>
<organism evidence="3 4">
    <name type="scientific">Mycolicibacterium paratuberculosis (strain ATCC BAA-968 / K-10)</name>
    <name type="common">Mycobacterium paratuberculosis</name>
    <dbReference type="NCBI Taxonomy" id="262316"/>
    <lineage>
        <taxon>Bacteria</taxon>
        <taxon>Bacillati</taxon>
        <taxon>Actinomycetota</taxon>
        <taxon>Actinomycetes</taxon>
        <taxon>Mycobacteriales</taxon>
        <taxon>Mycobacteriaceae</taxon>
        <taxon>Mycobacterium</taxon>
        <taxon>Mycobacterium avium complex (MAC)</taxon>
    </lineage>
</organism>